<evidence type="ECO:0000313" key="3">
    <source>
        <dbReference type="EMBL" id="MDN7245244.1"/>
    </source>
</evidence>
<dbReference type="Pfam" id="PF00561">
    <property type="entry name" value="Abhydrolase_1"/>
    <property type="match status" value="1"/>
</dbReference>
<dbReference type="Proteomes" id="UP001172142">
    <property type="component" value="Unassembled WGS sequence"/>
</dbReference>
<dbReference type="PANTHER" id="PTHR43798:SF31">
    <property type="entry name" value="AB HYDROLASE SUPERFAMILY PROTEIN YCLE"/>
    <property type="match status" value="1"/>
</dbReference>
<organism evidence="3 4">
    <name type="scientific">Planococcus shenhongbingii</name>
    <dbReference type="NCBI Taxonomy" id="3058398"/>
    <lineage>
        <taxon>Bacteria</taxon>
        <taxon>Bacillati</taxon>
        <taxon>Bacillota</taxon>
        <taxon>Bacilli</taxon>
        <taxon>Bacillales</taxon>
        <taxon>Caryophanaceae</taxon>
        <taxon>Planococcus</taxon>
    </lineage>
</organism>
<dbReference type="SUPFAM" id="SSF53474">
    <property type="entry name" value="alpha/beta-Hydrolases"/>
    <property type="match status" value="1"/>
</dbReference>
<dbReference type="PANTHER" id="PTHR43798">
    <property type="entry name" value="MONOACYLGLYCEROL LIPASE"/>
    <property type="match status" value="1"/>
</dbReference>
<dbReference type="PRINTS" id="PR00111">
    <property type="entry name" value="ABHYDROLASE"/>
</dbReference>
<dbReference type="InterPro" id="IPR050266">
    <property type="entry name" value="AB_hydrolase_sf"/>
</dbReference>
<evidence type="ECO:0000259" key="2">
    <source>
        <dbReference type="Pfam" id="PF00561"/>
    </source>
</evidence>
<reference evidence="3 4" key="1">
    <citation type="submission" date="2023-07" db="EMBL/GenBank/DDBJ databases">
        <title>Novel species in genus Planococcus.</title>
        <authorList>
            <person name="Ning S."/>
        </authorList>
    </citation>
    <scope>NUCLEOTIDE SEQUENCE [LARGE SCALE GENOMIC DNA]</scope>
    <source>
        <strain evidence="3 4">N017</strain>
    </source>
</reference>
<dbReference type="RefSeq" id="WP_301855774.1">
    <property type="nucleotide sequence ID" value="NZ_JAUJWU010000001.1"/>
</dbReference>
<dbReference type="GO" id="GO:0016787">
    <property type="term" value="F:hydrolase activity"/>
    <property type="evidence" value="ECO:0007669"/>
    <property type="project" value="UniProtKB-KW"/>
</dbReference>
<dbReference type="PRINTS" id="PR00412">
    <property type="entry name" value="EPOXHYDRLASE"/>
</dbReference>
<evidence type="ECO:0000313" key="4">
    <source>
        <dbReference type="Proteomes" id="UP001172142"/>
    </source>
</evidence>
<keyword evidence="1 3" id="KW-0378">Hydrolase</keyword>
<sequence>MGHYVEVESGVKVYVEDVGIGQPIVFIHGWPLNSKAFEMQISELALHGFRFIGIDLRGYGKSDKPWAGYDYSTQASDVKAVVDHLGLENIVLAGFSMGGPIAIRYLTKYGEHGVDKLLLMGAAAPLFTQRDDFKIGLRPAEVDDIISQVKKDRPAFLALFANMFFEQKKSDEFLDWFKSLGLEAAAHSTINSAIALRDEDLRDELAGISLPTAIFHGQKDQICRYELGEELEKQIPNSVLVPFKYSGHGINGDEPDRFNEEMIRFLKSSGVKRAE</sequence>
<gene>
    <name evidence="3" type="ORF">QWY13_07000</name>
</gene>
<keyword evidence="4" id="KW-1185">Reference proteome</keyword>
<evidence type="ECO:0000256" key="1">
    <source>
        <dbReference type="ARBA" id="ARBA00022801"/>
    </source>
</evidence>
<dbReference type="EMBL" id="JAUJWU010000001">
    <property type="protein sequence ID" value="MDN7245244.1"/>
    <property type="molecule type" value="Genomic_DNA"/>
</dbReference>
<name>A0ABT8NBH9_9BACL</name>
<feature type="domain" description="AB hydrolase-1" evidence="2">
    <location>
        <begin position="23"/>
        <end position="254"/>
    </location>
</feature>
<comment type="caution">
    <text evidence="3">The sequence shown here is derived from an EMBL/GenBank/DDBJ whole genome shotgun (WGS) entry which is preliminary data.</text>
</comment>
<accession>A0ABT8NBH9</accession>
<proteinExistence type="predicted"/>
<protein>
    <submittedName>
        <fullName evidence="3">Alpha/beta hydrolase</fullName>
    </submittedName>
</protein>
<dbReference type="InterPro" id="IPR029058">
    <property type="entry name" value="AB_hydrolase_fold"/>
</dbReference>
<dbReference type="InterPro" id="IPR000639">
    <property type="entry name" value="Epox_hydrolase-like"/>
</dbReference>
<dbReference type="Gene3D" id="3.40.50.1820">
    <property type="entry name" value="alpha/beta hydrolase"/>
    <property type="match status" value="1"/>
</dbReference>
<dbReference type="InterPro" id="IPR000073">
    <property type="entry name" value="AB_hydrolase_1"/>
</dbReference>